<geneLocation type="plasmid" evidence="3">
    <name>pFDU301C</name>
</geneLocation>
<geneLocation type="plasmid" evidence="7">
    <name>pfdu301c</name>
</geneLocation>
<dbReference type="Proteomes" id="UP000220341">
    <property type="component" value="Unassembled WGS sequence"/>
</dbReference>
<gene>
    <name evidence="4" type="ORF">C3744_17675</name>
    <name evidence="2" type="ORF">CN497_23560</name>
    <name evidence="3" type="ORF">FDZ14_34730</name>
</gene>
<evidence type="ECO:0000313" key="5">
    <source>
        <dbReference type="Proteomes" id="UP000220341"/>
    </source>
</evidence>
<dbReference type="Gene3D" id="1.10.260.40">
    <property type="entry name" value="lambda repressor-like DNA-binding domains"/>
    <property type="match status" value="1"/>
</dbReference>
<proteinExistence type="predicted"/>
<reference evidence="2 5" key="1">
    <citation type="submission" date="2017-09" db="EMBL/GenBank/DDBJ databases">
        <title>Large-scale bioinformatics analysis of Bacillus genomes uncovers conserved roles of natural products in bacterial physiology.</title>
        <authorList>
            <consortium name="Agbiome Team Llc"/>
            <person name="Bleich R.M."/>
            <person name="Kirk G.J."/>
            <person name="Santa Maria K.C."/>
            <person name="Allen S.E."/>
            <person name="Farag S."/>
            <person name="Shank E.A."/>
            <person name="Bowers A."/>
        </authorList>
    </citation>
    <scope>NUCLEOTIDE SEQUENCE [LARGE SCALE GENOMIC DNA]</scope>
    <source>
        <strain evidence="2 5">AFS003013</strain>
    </source>
</reference>
<dbReference type="EMBL" id="NTYW01000056">
    <property type="protein sequence ID" value="PES30978.1"/>
    <property type="molecule type" value="Genomic_DNA"/>
</dbReference>
<name>A0A2A8TEF8_PRIMG</name>
<protein>
    <submittedName>
        <fullName evidence="3">Helix-turn-helix domain-containing protein</fullName>
    </submittedName>
    <submittedName>
        <fullName evidence="2 4">Transcriptional regulator</fullName>
    </submittedName>
</protein>
<reference evidence="3 7" key="3">
    <citation type="submission" date="2019-10" db="EMBL/GenBank/DDBJ databases">
        <title>Complete genome sequences for adaption low water activity.</title>
        <authorList>
            <person name="Zhao L."/>
            <person name="Zhong J."/>
        </authorList>
    </citation>
    <scope>NUCLEOTIDE SEQUENCE [LARGE SCALE GENOMIC DNA]</scope>
    <source>
        <strain evidence="3 7">FDU301</strain>
        <plasmid evidence="3">pFDU301C</plasmid>
        <plasmid evidence="7">pfdu301c</plasmid>
    </source>
</reference>
<evidence type="ECO:0000259" key="1">
    <source>
        <dbReference type="Pfam" id="PF01381"/>
    </source>
</evidence>
<dbReference type="Proteomes" id="UP000501076">
    <property type="component" value="Plasmid pFDU301C"/>
</dbReference>
<dbReference type="RefSeq" id="WP_095380539.1">
    <property type="nucleotide sequence ID" value="NZ_CAKKMH010000024.1"/>
</dbReference>
<reference evidence="4 6" key="2">
    <citation type="journal article" date="2018" name="Appl. Environ. Microbiol.">
        <title>Antimicrobial susceptibility testing and tentative epidemiological cut-off values of five Bacillus species relevant for use as animal feed additives or for plant protection.</title>
        <authorList>
            <person name="Agerso Y."/>
            <person name="Stuer-Lauridsen B."/>
            <person name="Bjerre K."/>
            <person name="Jensen M.G."/>
            <person name="Johansen E."/>
            <person name="Bennedsen M."/>
            <person name="Brockmann E."/>
            <person name="Nielsen B."/>
        </authorList>
    </citation>
    <scope>NUCLEOTIDE SEQUENCE [LARGE SCALE GENOMIC DNA]</scope>
    <source>
        <strain evidence="4 6">CHCC20162</strain>
    </source>
</reference>
<evidence type="ECO:0000313" key="6">
    <source>
        <dbReference type="Proteomes" id="UP000256519"/>
    </source>
</evidence>
<evidence type="ECO:0000313" key="2">
    <source>
        <dbReference type="EMBL" id="PES30978.1"/>
    </source>
</evidence>
<evidence type="ECO:0000313" key="7">
    <source>
        <dbReference type="Proteomes" id="UP000501076"/>
    </source>
</evidence>
<dbReference type="Pfam" id="PF01381">
    <property type="entry name" value="HTH_3"/>
    <property type="match status" value="1"/>
</dbReference>
<evidence type="ECO:0000313" key="3">
    <source>
        <dbReference type="EMBL" id="QJX81261.1"/>
    </source>
</evidence>
<dbReference type="SUPFAM" id="SSF47413">
    <property type="entry name" value="lambda repressor-like DNA-binding domains"/>
    <property type="match status" value="1"/>
</dbReference>
<dbReference type="InterPro" id="IPR001387">
    <property type="entry name" value="Cro/C1-type_HTH"/>
</dbReference>
<dbReference type="GO" id="GO:0003677">
    <property type="term" value="F:DNA binding"/>
    <property type="evidence" value="ECO:0007669"/>
    <property type="project" value="InterPro"/>
</dbReference>
<dbReference type="EMBL" id="PQWM01000020">
    <property type="protein sequence ID" value="RDZ12524.1"/>
    <property type="molecule type" value="Genomic_DNA"/>
</dbReference>
<dbReference type="InterPro" id="IPR010982">
    <property type="entry name" value="Lambda_DNA-bd_dom_sf"/>
</dbReference>
<feature type="domain" description="HTH cro/C1-type" evidence="1">
    <location>
        <begin position="15"/>
        <end position="60"/>
    </location>
</feature>
<dbReference type="Proteomes" id="UP000256519">
    <property type="component" value="Unassembled WGS sequence"/>
</dbReference>
<dbReference type="EMBL" id="CP045275">
    <property type="protein sequence ID" value="QJX81261.1"/>
    <property type="molecule type" value="Genomic_DNA"/>
</dbReference>
<keyword evidence="3" id="KW-0614">Plasmid</keyword>
<accession>A0A2A8TEF8</accession>
<dbReference type="AlphaFoldDB" id="A0A2A8TEF8"/>
<sequence>MFGLGKRRTRLGKWIDKRNINQEWLVRKSGLGRSTIGDLVNNSERLPTQRTMKKILQALRRIDPNIKSEDFWDI</sequence>
<evidence type="ECO:0000313" key="4">
    <source>
        <dbReference type="EMBL" id="RDZ12524.1"/>
    </source>
</evidence>
<organism evidence="4 6">
    <name type="scientific">Priestia megaterium</name>
    <name type="common">Bacillus megaterium</name>
    <dbReference type="NCBI Taxonomy" id="1404"/>
    <lineage>
        <taxon>Bacteria</taxon>
        <taxon>Bacillati</taxon>
        <taxon>Bacillota</taxon>
        <taxon>Bacilli</taxon>
        <taxon>Bacillales</taxon>
        <taxon>Bacillaceae</taxon>
        <taxon>Priestia</taxon>
    </lineage>
</organism>